<feature type="compositionally biased region" description="Basic and acidic residues" evidence="1">
    <location>
        <begin position="9"/>
        <end position="20"/>
    </location>
</feature>
<proteinExistence type="predicted"/>
<dbReference type="Proteomes" id="UP000504639">
    <property type="component" value="Chromosome 28"/>
</dbReference>
<name>A0A6J3EAY2_AYTFU</name>
<feature type="region of interest" description="Disordered" evidence="1">
    <location>
        <begin position="1"/>
        <end position="20"/>
    </location>
</feature>
<reference evidence="3" key="1">
    <citation type="submission" date="2025-08" db="UniProtKB">
        <authorList>
            <consortium name="RefSeq"/>
        </authorList>
    </citation>
    <scope>IDENTIFICATION</scope>
    <source>
        <tissue evidence="3">Lung</tissue>
    </source>
</reference>
<dbReference type="AlphaFoldDB" id="A0A6J3EAY2"/>
<feature type="region of interest" description="Disordered" evidence="1">
    <location>
        <begin position="32"/>
        <end position="92"/>
    </location>
</feature>
<keyword evidence="2" id="KW-1185">Reference proteome</keyword>
<evidence type="ECO:0000313" key="3">
    <source>
        <dbReference type="RefSeq" id="XP_032060344.1"/>
    </source>
</evidence>
<evidence type="ECO:0000256" key="1">
    <source>
        <dbReference type="SAM" id="MobiDB-lite"/>
    </source>
</evidence>
<accession>A0A6J3EAY2</accession>
<evidence type="ECO:0000313" key="2">
    <source>
        <dbReference type="Proteomes" id="UP000504639"/>
    </source>
</evidence>
<dbReference type="RefSeq" id="XP_032060344.1">
    <property type="nucleotide sequence ID" value="XM_032204453.1"/>
</dbReference>
<feature type="compositionally biased region" description="Polar residues" evidence="1">
    <location>
        <begin position="64"/>
        <end position="74"/>
    </location>
</feature>
<sequence>MNLGGEPFEADKRKFNFPQREAKVRNLLLEEAKETRSQQGQKGIRKLQRQQVRQQRPKAAGGDFSSNIPGTTSVDAGGEEGGCPRSGQAPLLPETEPQARYLLWPESCHALVSADRGPWHKSPRDLRSPHEVVTPLVPPLDARGIPTSQQVSVAVELEQHKWNVIQDGVKSFMKIPVYGIFLVTSRGFLKTTAECSGSAGSGALHDQARLI</sequence>
<dbReference type="InParanoid" id="A0A6J3EAY2"/>
<gene>
    <name evidence="3" type="primary">LOC116499653</name>
</gene>
<protein>
    <submittedName>
        <fullName evidence="3">Uncharacterized protein LOC116499653</fullName>
    </submittedName>
</protein>
<dbReference type="GeneID" id="116499653"/>
<organism evidence="2 3">
    <name type="scientific">Aythya fuligula</name>
    <name type="common">Tufted duck</name>
    <name type="synonym">Anas fuligula</name>
    <dbReference type="NCBI Taxonomy" id="219594"/>
    <lineage>
        <taxon>Eukaryota</taxon>
        <taxon>Metazoa</taxon>
        <taxon>Chordata</taxon>
        <taxon>Craniata</taxon>
        <taxon>Vertebrata</taxon>
        <taxon>Euteleostomi</taxon>
        <taxon>Archelosauria</taxon>
        <taxon>Archosauria</taxon>
        <taxon>Dinosauria</taxon>
        <taxon>Saurischia</taxon>
        <taxon>Theropoda</taxon>
        <taxon>Coelurosauria</taxon>
        <taxon>Aves</taxon>
        <taxon>Neognathae</taxon>
        <taxon>Galloanserae</taxon>
        <taxon>Anseriformes</taxon>
        <taxon>Anatidae</taxon>
        <taxon>Aythyinae</taxon>
        <taxon>Aythya</taxon>
    </lineage>
</organism>
<dbReference type="KEGG" id="aful:116499653"/>